<feature type="transmembrane region" description="Helical" evidence="7">
    <location>
        <begin position="180"/>
        <end position="204"/>
    </location>
</feature>
<feature type="transmembrane region" description="Helical" evidence="7">
    <location>
        <begin position="105"/>
        <end position="129"/>
    </location>
</feature>
<sequence>MRVRLVGIYGAALVIGTWVAAPLLLIALAAFTPRNILYEWPRPLWPRAFSLDTMLFFLRSTGVWASTLNSVVVAGLTIGLAFLIAAPTGYALARYRFRGKGAVQLSILVVKMFPATVLSIPLAVAFIRWGLYDTLIGVAIVHTALSIPFVTVIVTSVFVGISYELEEAAMTLGSNRLRAFLRVTLPMAVPGLAAAAIFTFVLSWNEVFAATILTLDHRTLPALIVDSVISAGAPLHFRFAGGFFMVMPAVVIIFLIRRYLLTLWGVTVR</sequence>
<evidence type="ECO:0000256" key="7">
    <source>
        <dbReference type="RuleBase" id="RU363032"/>
    </source>
</evidence>
<dbReference type="InterPro" id="IPR050901">
    <property type="entry name" value="BP-dep_ABC_trans_perm"/>
</dbReference>
<keyword evidence="3" id="KW-1003">Cell membrane</keyword>
<reference evidence="9 10" key="1">
    <citation type="journal article" date="2019" name="Nat. Microbiol.">
        <title>Mediterranean grassland soil C-N compound turnover is dependent on rainfall and depth, and is mediated by genomically divergent microorganisms.</title>
        <authorList>
            <person name="Diamond S."/>
            <person name="Andeer P.F."/>
            <person name="Li Z."/>
            <person name="Crits-Christoph A."/>
            <person name="Burstein D."/>
            <person name="Anantharaman K."/>
            <person name="Lane K.R."/>
            <person name="Thomas B.C."/>
            <person name="Pan C."/>
            <person name="Northen T.R."/>
            <person name="Banfield J.F."/>
        </authorList>
    </citation>
    <scope>NUCLEOTIDE SEQUENCE [LARGE SCALE GENOMIC DNA]</scope>
    <source>
        <strain evidence="9">NP_8</strain>
    </source>
</reference>
<accession>A0A537J060</accession>
<keyword evidence="5 7" id="KW-1133">Transmembrane helix</keyword>
<evidence type="ECO:0000313" key="9">
    <source>
        <dbReference type="EMBL" id="TMI76917.1"/>
    </source>
</evidence>
<gene>
    <name evidence="9" type="ORF">E6H05_02630</name>
</gene>
<dbReference type="Pfam" id="PF00528">
    <property type="entry name" value="BPD_transp_1"/>
    <property type="match status" value="1"/>
</dbReference>
<keyword evidence="6 7" id="KW-0472">Membrane</keyword>
<dbReference type="GO" id="GO:0055085">
    <property type="term" value="P:transmembrane transport"/>
    <property type="evidence" value="ECO:0007669"/>
    <property type="project" value="InterPro"/>
</dbReference>
<feature type="transmembrane region" description="Helical" evidence="7">
    <location>
        <begin position="235"/>
        <end position="256"/>
    </location>
</feature>
<dbReference type="PROSITE" id="PS50928">
    <property type="entry name" value="ABC_TM1"/>
    <property type="match status" value="1"/>
</dbReference>
<feature type="transmembrane region" description="Helical" evidence="7">
    <location>
        <begin position="135"/>
        <end position="159"/>
    </location>
</feature>
<evidence type="ECO:0000256" key="2">
    <source>
        <dbReference type="ARBA" id="ARBA00022448"/>
    </source>
</evidence>
<dbReference type="InterPro" id="IPR000515">
    <property type="entry name" value="MetI-like"/>
</dbReference>
<keyword evidence="2 7" id="KW-0813">Transport</keyword>
<dbReference type="InterPro" id="IPR035906">
    <property type="entry name" value="MetI-like_sf"/>
</dbReference>
<evidence type="ECO:0000313" key="10">
    <source>
        <dbReference type="Proteomes" id="UP000318834"/>
    </source>
</evidence>
<proteinExistence type="inferred from homology"/>
<dbReference type="Proteomes" id="UP000318834">
    <property type="component" value="Unassembled WGS sequence"/>
</dbReference>
<evidence type="ECO:0000256" key="4">
    <source>
        <dbReference type="ARBA" id="ARBA00022692"/>
    </source>
</evidence>
<feature type="transmembrane region" description="Helical" evidence="7">
    <location>
        <begin position="71"/>
        <end position="93"/>
    </location>
</feature>
<dbReference type="GO" id="GO:0005886">
    <property type="term" value="C:plasma membrane"/>
    <property type="evidence" value="ECO:0007669"/>
    <property type="project" value="UniProtKB-SubCell"/>
</dbReference>
<comment type="similarity">
    <text evidence="7">Belongs to the binding-protein-dependent transport system permease family.</text>
</comment>
<dbReference type="CDD" id="cd06261">
    <property type="entry name" value="TM_PBP2"/>
    <property type="match status" value="1"/>
</dbReference>
<feature type="transmembrane region" description="Helical" evidence="7">
    <location>
        <begin position="6"/>
        <end position="32"/>
    </location>
</feature>
<dbReference type="AlphaFoldDB" id="A0A537J060"/>
<comment type="caution">
    <text evidence="9">The sequence shown here is derived from an EMBL/GenBank/DDBJ whole genome shotgun (WGS) entry which is preliminary data.</text>
</comment>
<evidence type="ECO:0000256" key="5">
    <source>
        <dbReference type="ARBA" id="ARBA00022989"/>
    </source>
</evidence>
<organism evidence="9 10">
    <name type="scientific">Candidatus Segetimicrobium genomatis</name>
    <dbReference type="NCBI Taxonomy" id="2569760"/>
    <lineage>
        <taxon>Bacteria</taxon>
        <taxon>Bacillati</taxon>
        <taxon>Candidatus Sysuimicrobiota</taxon>
        <taxon>Candidatus Sysuimicrobiia</taxon>
        <taxon>Candidatus Sysuimicrobiales</taxon>
        <taxon>Candidatus Segetimicrobiaceae</taxon>
        <taxon>Candidatus Segetimicrobium</taxon>
    </lineage>
</organism>
<comment type="subcellular location">
    <subcellularLocation>
        <location evidence="1 7">Cell membrane</location>
        <topology evidence="1 7">Multi-pass membrane protein</topology>
    </subcellularLocation>
</comment>
<evidence type="ECO:0000256" key="3">
    <source>
        <dbReference type="ARBA" id="ARBA00022475"/>
    </source>
</evidence>
<dbReference type="Gene3D" id="1.10.3720.10">
    <property type="entry name" value="MetI-like"/>
    <property type="match status" value="1"/>
</dbReference>
<feature type="domain" description="ABC transmembrane type-1" evidence="8">
    <location>
        <begin position="67"/>
        <end position="256"/>
    </location>
</feature>
<dbReference type="EMBL" id="VBAP01000009">
    <property type="protein sequence ID" value="TMI76917.1"/>
    <property type="molecule type" value="Genomic_DNA"/>
</dbReference>
<protein>
    <submittedName>
        <fullName evidence="9">Carbohydrate ABC transporter permease</fullName>
    </submittedName>
</protein>
<dbReference type="PANTHER" id="PTHR32243:SF18">
    <property type="entry name" value="INNER MEMBRANE ABC TRANSPORTER PERMEASE PROTEIN YCJP"/>
    <property type="match status" value="1"/>
</dbReference>
<evidence type="ECO:0000256" key="1">
    <source>
        <dbReference type="ARBA" id="ARBA00004651"/>
    </source>
</evidence>
<dbReference type="SUPFAM" id="SSF161098">
    <property type="entry name" value="MetI-like"/>
    <property type="match status" value="1"/>
</dbReference>
<name>A0A537J060_9BACT</name>
<evidence type="ECO:0000259" key="8">
    <source>
        <dbReference type="PROSITE" id="PS50928"/>
    </source>
</evidence>
<evidence type="ECO:0000256" key="6">
    <source>
        <dbReference type="ARBA" id="ARBA00023136"/>
    </source>
</evidence>
<keyword evidence="4 7" id="KW-0812">Transmembrane</keyword>
<dbReference type="PANTHER" id="PTHR32243">
    <property type="entry name" value="MALTOSE TRANSPORT SYSTEM PERMEASE-RELATED"/>
    <property type="match status" value="1"/>
</dbReference>